<reference evidence="2" key="1">
    <citation type="submission" date="2014-09" db="EMBL/GenBank/DDBJ databases">
        <authorList>
            <person name="Magalhaes I.L.F."/>
            <person name="Oliveira U."/>
            <person name="Santos F.R."/>
            <person name="Vidigal T.H.D.A."/>
            <person name="Brescovit A.D."/>
            <person name="Santos A.J."/>
        </authorList>
    </citation>
    <scope>NUCLEOTIDE SEQUENCE</scope>
    <source>
        <tissue evidence="2">Shoot tissue taken approximately 20 cm above the soil surface</tissue>
    </source>
</reference>
<reference evidence="2" key="2">
    <citation type="journal article" date="2015" name="Data Brief">
        <title>Shoot transcriptome of the giant reed, Arundo donax.</title>
        <authorList>
            <person name="Barrero R.A."/>
            <person name="Guerrero F.D."/>
            <person name="Moolhuijzen P."/>
            <person name="Goolsby J.A."/>
            <person name="Tidwell J."/>
            <person name="Bellgard S.E."/>
            <person name="Bellgard M.I."/>
        </authorList>
    </citation>
    <scope>NUCLEOTIDE SEQUENCE</scope>
    <source>
        <tissue evidence="2">Shoot tissue taken approximately 20 cm above the soil surface</tissue>
    </source>
</reference>
<dbReference type="EMBL" id="GBRH01240798">
    <property type="protein sequence ID" value="JAD57097.1"/>
    <property type="molecule type" value="Transcribed_RNA"/>
</dbReference>
<name>A0A0A9BCV6_ARUDO</name>
<accession>A0A0A9BCV6</accession>
<evidence type="ECO:0000313" key="2">
    <source>
        <dbReference type="EMBL" id="JAD57097.1"/>
    </source>
</evidence>
<dbReference type="AlphaFoldDB" id="A0A0A9BCV6"/>
<feature type="region of interest" description="Disordered" evidence="1">
    <location>
        <begin position="127"/>
        <end position="164"/>
    </location>
</feature>
<sequence>MEEESSGSSRLPAPAVLMAATSGDWQQLLEENLGKEEGAAAAAALAPREVVIHFASSEQEERAAMAARDRELSCVSHFAGSEHAFHLGGGITGDEANSALHVVAAAGDSERYLKCARVIHKKARHLLAAPNSKGDSRCTAPPGPGTPTWSPASPSSPAAAMRRR</sequence>
<evidence type="ECO:0000256" key="1">
    <source>
        <dbReference type="SAM" id="MobiDB-lite"/>
    </source>
</evidence>
<protein>
    <submittedName>
        <fullName evidence="2">Uncharacterized protein</fullName>
    </submittedName>
</protein>
<proteinExistence type="predicted"/>
<organism evidence="2">
    <name type="scientific">Arundo donax</name>
    <name type="common">Giant reed</name>
    <name type="synonym">Donax arundinaceus</name>
    <dbReference type="NCBI Taxonomy" id="35708"/>
    <lineage>
        <taxon>Eukaryota</taxon>
        <taxon>Viridiplantae</taxon>
        <taxon>Streptophyta</taxon>
        <taxon>Embryophyta</taxon>
        <taxon>Tracheophyta</taxon>
        <taxon>Spermatophyta</taxon>
        <taxon>Magnoliopsida</taxon>
        <taxon>Liliopsida</taxon>
        <taxon>Poales</taxon>
        <taxon>Poaceae</taxon>
        <taxon>PACMAD clade</taxon>
        <taxon>Arundinoideae</taxon>
        <taxon>Arundineae</taxon>
        <taxon>Arundo</taxon>
    </lineage>
</organism>
<feature type="compositionally biased region" description="Low complexity" evidence="1">
    <location>
        <begin position="146"/>
        <end position="164"/>
    </location>
</feature>